<dbReference type="PANTHER" id="PTHR23356:SF16">
    <property type="entry name" value="DPY30 DOMAIN CONTAINING 2"/>
    <property type="match status" value="1"/>
</dbReference>
<gene>
    <name evidence="9" type="ORF">DIATSA_LOCUS3479</name>
</gene>
<keyword evidence="5" id="KW-0804">Transcription</keyword>
<dbReference type="InterPro" id="IPR037856">
    <property type="entry name" value="Sdc1/DPY30"/>
</dbReference>
<reference evidence="9" key="1">
    <citation type="submission" date="2021-12" db="EMBL/GenBank/DDBJ databases">
        <authorList>
            <person name="King R."/>
        </authorList>
    </citation>
    <scope>NUCLEOTIDE SEQUENCE</scope>
</reference>
<dbReference type="InterPro" id="IPR007858">
    <property type="entry name" value="Dpy-30_motif"/>
</dbReference>
<feature type="compositionally biased region" description="Basic and acidic residues" evidence="8">
    <location>
        <begin position="10"/>
        <end position="23"/>
    </location>
</feature>
<protein>
    <recommendedName>
        <fullName evidence="7">Protein dpy-30 homolog</fullName>
    </recommendedName>
</protein>
<dbReference type="CDD" id="cd22965">
    <property type="entry name" value="DD_DPY30_SDC1"/>
    <property type="match status" value="1"/>
</dbReference>
<proteinExistence type="inferred from homology"/>
<sequence length="109" mass="12172">MSETSLQGNPKEEKPPSRVPESVKRIIAMEKENETNASRKSRIDLNALPTRQYLDQTVVPILLQGLSALAKERPPDPINYLAAYLLKNKTTFENNNSGTNNNPPQNPQS</sequence>
<dbReference type="EMBL" id="OU893345">
    <property type="protein sequence ID" value="CAG9785450.1"/>
    <property type="molecule type" value="Genomic_DNA"/>
</dbReference>
<evidence type="ECO:0000313" key="9">
    <source>
        <dbReference type="EMBL" id="CAG9785450.1"/>
    </source>
</evidence>
<dbReference type="GO" id="GO:0048188">
    <property type="term" value="C:Set1C/COMPASS complex"/>
    <property type="evidence" value="ECO:0007669"/>
    <property type="project" value="InterPro"/>
</dbReference>
<organism evidence="9 10">
    <name type="scientific">Diatraea saccharalis</name>
    <name type="common">sugarcane borer</name>
    <dbReference type="NCBI Taxonomy" id="40085"/>
    <lineage>
        <taxon>Eukaryota</taxon>
        <taxon>Metazoa</taxon>
        <taxon>Ecdysozoa</taxon>
        <taxon>Arthropoda</taxon>
        <taxon>Hexapoda</taxon>
        <taxon>Insecta</taxon>
        <taxon>Pterygota</taxon>
        <taxon>Neoptera</taxon>
        <taxon>Endopterygota</taxon>
        <taxon>Lepidoptera</taxon>
        <taxon>Glossata</taxon>
        <taxon>Ditrysia</taxon>
        <taxon>Pyraloidea</taxon>
        <taxon>Crambidae</taxon>
        <taxon>Crambinae</taxon>
        <taxon>Diatraea</taxon>
    </lineage>
</organism>
<accession>A0A9N9QXS8</accession>
<evidence type="ECO:0000256" key="3">
    <source>
        <dbReference type="ARBA" id="ARBA00022853"/>
    </source>
</evidence>
<keyword evidence="3" id="KW-0156">Chromatin regulator</keyword>
<evidence type="ECO:0000256" key="6">
    <source>
        <dbReference type="ARBA" id="ARBA00023242"/>
    </source>
</evidence>
<name>A0A9N9QXS8_9NEOP</name>
<comment type="subcellular location">
    <subcellularLocation>
        <location evidence="1">Nucleus</location>
    </subcellularLocation>
</comment>
<keyword evidence="10" id="KW-1185">Reference proteome</keyword>
<dbReference type="AlphaFoldDB" id="A0A9N9QXS8"/>
<evidence type="ECO:0000256" key="4">
    <source>
        <dbReference type="ARBA" id="ARBA00023015"/>
    </source>
</evidence>
<dbReference type="GO" id="GO:0006325">
    <property type="term" value="P:chromatin organization"/>
    <property type="evidence" value="ECO:0007669"/>
    <property type="project" value="UniProtKB-KW"/>
</dbReference>
<dbReference type="Proteomes" id="UP001153714">
    <property type="component" value="Chromosome 14"/>
</dbReference>
<evidence type="ECO:0000256" key="7">
    <source>
        <dbReference type="ARBA" id="ARBA00044172"/>
    </source>
</evidence>
<keyword evidence="4" id="KW-0805">Transcription regulation</keyword>
<evidence type="ECO:0000256" key="1">
    <source>
        <dbReference type="ARBA" id="ARBA00004123"/>
    </source>
</evidence>
<dbReference type="Gene3D" id="1.20.890.10">
    <property type="entry name" value="cAMP-dependent protein kinase regulatory subunit, dimerization-anchoring domain"/>
    <property type="match status" value="1"/>
</dbReference>
<dbReference type="PANTHER" id="PTHR23356">
    <property type="entry name" value="DPY30-RELATED"/>
    <property type="match status" value="1"/>
</dbReference>
<dbReference type="FunFam" id="1.20.890.10:FF:000003">
    <property type="entry name" value="protein dpy-30 homolog"/>
    <property type="match status" value="1"/>
</dbReference>
<evidence type="ECO:0000256" key="5">
    <source>
        <dbReference type="ARBA" id="ARBA00023163"/>
    </source>
</evidence>
<reference evidence="9" key="2">
    <citation type="submission" date="2022-10" db="EMBL/GenBank/DDBJ databases">
        <authorList>
            <consortium name="ENA_rothamsted_submissions"/>
            <consortium name="culmorum"/>
            <person name="King R."/>
        </authorList>
    </citation>
    <scope>NUCLEOTIDE SEQUENCE</scope>
</reference>
<comment type="similarity">
    <text evidence="2">Belongs to the dpy-30 family.</text>
</comment>
<dbReference type="OrthoDB" id="417678at2759"/>
<evidence type="ECO:0000256" key="2">
    <source>
        <dbReference type="ARBA" id="ARBA00010849"/>
    </source>
</evidence>
<feature type="region of interest" description="Disordered" evidence="8">
    <location>
        <begin position="1"/>
        <end position="23"/>
    </location>
</feature>
<keyword evidence="6" id="KW-0539">Nucleus</keyword>
<dbReference type="InterPro" id="IPR049629">
    <property type="entry name" value="DPY30_SDC1_DD"/>
</dbReference>
<evidence type="ECO:0000313" key="10">
    <source>
        <dbReference type="Proteomes" id="UP001153714"/>
    </source>
</evidence>
<evidence type="ECO:0000256" key="8">
    <source>
        <dbReference type="SAM" id="MobiDB-lite"/>
    </source>
</evidence>
<dbReference type="Pfam" id="PF05186">
    <property type="entry name" value="Dpy-30"/>
    <property type="match status" value="1"/>
</dbReference>